<organism evidence="1">
    <name type="scientific">uncultured Dysgonomonas sp</name>
    <dbReference type="NCBI Taxonomy" id="206096"/>
    <lineage>
        <taxon>Bacteria</taxon>
        <taxon>Pseudomonadati</taxon>
        <taxon>Bacteroidota</taxon>
        <taxon>Bacteroidia</taxon>
        <taxon>Bacteroidales</taxon>
        <taxon>Dysgonomonadaceae</taxon>
        <taxon>Dysgonomonas</taxon>
        <taxon>environmental samples</taxon>
    </lineage>
</organism>
<sequence>MKKIFFLSSFFLIFFAGCDTSEPIESDNSLLPKTIKTEQSYDAEPQYDYTHITTFEYDNSDRPVNILKETYRRLNNEKADKNVLVYSISRKLEYSVYSTSEKSLSSTDLVGITQTDVIKSWIKDNDYSTHTETRVYDLKSEKNNLIEITLNGKFKETIELSKGLAVKYNKVRFSNPTEENTINYTEEYKYNSKGDVSQYNYISLLDDRYPSEEKYLYDSFNGVYKHMNIPQWLFIALFGNEGRIHNIREIYVVHGGKETPFAENIYRYNSEYYAKESVYRPNSGLEGIWGSKTTYEYVKSQIRPY</sequence>
<dbReference type="AlphaFoldDB" id="A0A212JWI8"/>
<protein>
    <submittedName>
        <fullName evidence="1">Uncharacterized protein</fullName>
    </submittedName>
</protein>
<reference evidence="1" key="1">
    <citation type="submission" date="2016-04" db="EMBL/GenBank/DDBJ databases">
        <authorList>
            <person name="Evans L.H."/>
            <person name="Alamgir A."/>
            <person name="Owens N."/>
            <person name="Weber N.D."/>
            <person name="Virtaneva K."/>
            <person name="Barbian K."/>
            <person name="Babar A."/>
            <person name="Rosenke K."/>
        </authorList>
    </citation>
    <scope>NUCLEOTIDE SEQUENCE</scope>
    <source>
        <strain evidence="1">86-2</strain>
    </source>
</reference>
<dbReference type="EMBL" id="FLUL01000001">
    <property type="protein sequence ID" value="SBW03665.1"/>
    <property type="molecule type" value="Genomic_DNA"/>
</dbReference>
<accession>A0A212JWI8</accession>
<dbReference type="PROSITE" id="PS51257">
    <property type="entry name" value="PROKAR_LIPOPROTEIN"/>
    <property type="match status" value="1"/>
</dbReference>
<proteinExistence type="predicted"/>
<gene>
    <name evidence="1" type="ORF">KL86DYS2_12476</name>
</gene>
<evidence type="ECO:0000313" key="1">
    <source>
        <dbReference type="EMBL" id="SBW03665.1"/>
    </source>
</evidence>
<dbReference type="RefSeq" id="WP_296950141.1">
    <property type="nucleotide sequence ID" value="NZ_LT599021.1"/>
</dbReference>
<name>A0A212JWI8_9BACT</name>